<dbReference type="Proteomes" id="UP000503349">
    <property type="component" value="Chromosome 8"/>
</dbReference>
<organism evidence="2 3">
    <name type="scientific">Channa argus</name>
    <name type="common">Northern snakehead</name>
    <name type="synonym">Ophicephalus argus</name>
    <dbReference type="NCBI Taxonomy" id="215402"/>
    <lineage>
        <taxon>Eukaryota</taxon>
        <taxon>Metazoa</taxon>
        <taxon>Chordata</taxon>
        <taxon>Craniata</taxon>
        <taxon>Vertebrata</taxon>
        <taxon>Euteleostomi</taxon>
        <taxon>Actinopterygii</taxon>
        <taxon>Neopterygii</taxon>
        <taxon>Teleostei</taxon>
        <taxon>Neoteleostei</taxon>
        <taxon>Acanthomorphata</taxon>
        <taxon>Anabantaria</taxon>
        <taxon>Anabantiformes</taxon>
        <taxon>Channoidei</taxon>
        <taxon>Channidae</taxon>
        <taxon>Channa</taxon>
    </lineage>
</organism>
<reference evidence="2 3" key="1">
    <citation type="submission" date="2019-02" db="EMBL/GenBank/DDBJ databases">
        <title>Opniocepnalus argus genome.</title>
        <authorList>
            <person name="Zhou C."/>
            <person name="Xiao S."/>
        </authorList>
    </citation>
    <scope>NUCLEOTIDE SEQUENCE [LARGE SCALE GENOMIC DNA]</scope>
    <source>
        <strain evidence="2">OARG1902GOOAL</strain>
        <tissue evidence="2">Muscle</tissue>
    </source>
</reference>
<gene>
    <name evidence="2" type="ORF">EXN66_Car008307</name>
</gene>
<feature type="compositionally biased region" description="Polar residues" evidence="1">
    <location>
        <begin position="25"/>
        <end position="49"/>
    </location>
</feature>
<name>A0A6G1PQL2_CHAAH</name>
<reference evidence="3" key="2">
    <citation type="submission" date="2019-02" db="EMBL/GenBank/DDBJ databases">
        <title>Opniocepnalus argus Var Kimnra genome.</title>
        <authorList>
            <person name="Zhou C."/>
            <person name="Xiao S."/>
        </authorList>
    </citation>
    <scope>NUCLEOTIDE SEQUENCE [LARGE SCALE GENOMIC DNA]</scope>
</reference>
<dbReference type="AlphaFoldDB" id="A0A6G1PQL2"/>
<accession>A0A6G1PQL2</accession>
<keyword evidence="3" id="KW-1185">Reference proteome</keyword>
<evidence type="ECO:0000313" key="3">
    <source>
        <dbReference type="Proteomes" id="UP000503349"/>
    </source>
</evidence>
<sequence>MGIQLTHYRRVCLSLCQGLVGKTKSACSSVSPQDTDYSSMSSRPGQGKSQPPRGRPEPQALLQYVSAV</sequence>
<proteinExistence type="predicted"/>
<evidence type="ECO:0000313" key="2">
    <source>
        <dbReference type="EMBL" id="KAF3692631.1"/>
    </source>
</evidence>
<feature type="region of interest" description="Disordered" evidence="1">
    <location>
        <begin position="25"/>
        <end position="68"/>
    </location>
</feature>
<evidence type="ECO:0000256" key="1">
    <source>
        <dbReference type="SAM" id="MobiDB-lite"/>
    </source>
</evidence>
<protein>
    <submittedName>
        <fullName evidence="2">Uncharacterized protein</fullName>
    </submittedName>
</protein>
<dbReference type="EMBL" id="CM015719">
    <property type="protein sequence ID" value="KAF3692631.1"/>
    <property type="molecule type" value="Genomic_DNA"/>
</dbReference>